<keyword evidence="2" id="KW-0413">Isomerase</keyword>
<dbReference type="SUPFAM" id="SSF109998">
    <property type="entry name" value="Triger factor/SurA peptide-binding domain-like"/>
    <property type="match status" value="1"/>
</dbReference>
<dbReference type="AlphaFoldDB" id="A0A432GSW2"/>
<evidence type="ECO:0000256" key="1">
    <source>
        <dbReference type="ARBA" id="ARBA00023110"/>
    </source>
</evidence>
<evidence type="ECO:0000313" key="6">
    <source>
        <dbReference type="Proteomes" id="UP000287176"/>
    </source>
</evidence>
<dbReference type="GO" id="GO:0006457">
    <property type="term" value="P:protein folding"/>
    <property type="evidence" value="ECO:0007669"/>
    <property type="project" value="InterPro"/>
</dbReference>
<protein>
    <recommendedName>
        <fullName evidence="4">Trigger factor C-terminal domain-containing protein</fullName>
    </recommendedName>
</protein>
<dbReference type="GO" id="GO:0003755">
    <property type="term" value="F:peptidyl-prolyl cis-trans isomerase activity"/>
    <property type="evidence" value="ECO:0007669"/>
    <property type="project" value="UniProtKB-KW"/>
</dbReference>
<feature type="domain" description="Trigger factor C-terminal" evidence="4">
    <location>
        <begin position="74"/>
        <end position="200"/>
    </location>
</feature>
<name>A0A432GSW2_9DELT</name>
<feature type="compositionally biased region" description="Basic and acidic residues" evidence="3">
    <location>
        <begin position="1"/>
        <end position="19"/>
    </location>
</feature>
<reference evidence="5 6" key="1">
    <citation type="submission" date="2018-06" db="EMBL/GenBank/DDBJ databases">
        <title>Combined omics and stable isotope probing to characterize newly discovered Mariana Back-Arc vent microbial communities.</title>
        <authorList>
            <person name="Trembath-Reichert E."/>
            <person name="Huber J.A."/>
        </authorList>
    </citation>
    <scope>NUCLEOTIDE SEQUENCE [LARGE SCALE GENOMIC DNA]</scope>
    <source>
        <strain evidence="5">MAG 24</strain>
    </source>
</reference>
<dbReference type="Pfam" id="PF05698">
    <property type="entry name" value="Trigger_C"/>
    <property type="match status" value="1"/>
</dbReference>
<organism evidence="5 6">
    <name type="scientific">SAR324 cluster bacterium</name>
    <dbReference type="NCBI Taxonomy" id="2024889"/>
    <lineage>
        <taxon>Bacteria</taxon>
        <taxon>Deltaproteobacteria</taxon>
        <taxon>SAR324 cluster</taxon>
    </lineage>
</organism>
<proteinExistence type="predicted"/>
<evidence type="ECO:0000259" key="4">
    <source>
        <dbReference type="Pfam" id="PF05698"/>
    </source>
</evidence>
<dbReference type="InterPro" id="IPR027304">
    <property type="entry name" value="Trigger_fact/SurA_dom_sf"/>
</dbReference>
<feature type="non-terminal residue" evidence="5">
    <location>
        <position position="1"/>
    </location>
</feature>
<evidence type="ECO:0000256" key="3">
    <source>
        <dbReference type="SAM" id="MobiDB-lite"/>
    </source>
</evidence>
<comment type="caution">
    <text evidence="5">The sequence shown here is derived from an EMBL/GenBank/DDBJ whole genome shotgun (WGS) entry which is preliminary data.</text>
</comment>
<dbReference type="EMBL" id="QNZI01000032">
    <property type="protein sequence ID" value="RTZ86657.1"/>
    <property type="molecule type" value="Genomic_DNA"/>
</dbReference>
<evidence type="ECO:0000256" key="2">
    <source>
        <dbReference type="ARBA" id="ARBA00023235"/>
    </source>
</evidence>
<dbReference type="Proteomes" id="UP000287176">
    <property type="component" value="Unassembled WGS sequence"/>
</dbReference>
<dbReference type="Gene3D" id="1.10.3120.10">
    <property type="entry name" value="Trigger factor, C-terminal domain"/>
    <property type="match status" value="1"/>
</dbReference>
<sequence>KYGQEQVERELEQASSEKEIPEEEKDVELALPERFGENAGKKAIFKIYLSEISAVKRPEMDEDFFKKFGVADEDELKEKVSENIKSRKTAELQSEYRIAVRAQLSDLYDDFNLPEELVKYGQEQVERELEQASSEKEIPEEEKEKRRQEGIENAKMDLRMKFILDSIGEHEEMKFDKNEAAREFVGLAQITGQSPDELIKSPFGHDMYERIVVRKKGDATLDRVVARVFGDPIEEFAAEDHEHVHDENCEHDHS</sequence>
<gene>
    <name evidence="5" type="ORF">DSY94_01195</name>
</gene>
<accession>A0A432GSW2</accession>
<feature type="region of interest" description="Disordered" evidence="3">
    <location>
        <begin position="1"/>
        <end position="25"/>
    </location>
</feature>
<dbReference type="InterPro" id="IPR037041">
    <property type="entry name" value="Trigger_fac_C_sf"/>
</dbReference>
<dbReference type="InterPro" id="IPR008880">
    <property type="entry name" value="Trigger_fac_C"/>
</dbReference>
<feature type="region of interest" description="Disordered" evidence="3">
    <location>
        <begin position="125"/>
        <end position="151"/>
    </location>
</feature>
<dbReference type="GO" id="GO:0015031">
    <property type="term" value="P:protein transport"/>
    <property type="evidence" value="ECO:0007669"/>
    <property type="project" value="InterPro"/>
</dbReference>
<evidence type="ECO:0000313" key="5">
    <source>
        <dbReference type="EMBL" id="RTZ86657.1"/>
    </source>
</evidence>
<keyword evidence="1" id="KW-0697">Rotamase</keyword>